<dbReference type="Gene3D" id="3.90.25.10">
    <property type="entry name" value="UDP-galactose 4-epimerase, domain 1"/>
    <property type="match status" value="1"/>
</dbReference>
<proteinExistence type="predicted"/>
<evidence type="ECO:0000313" key="1">
    <source>
        <dbReference type="EMBL" id="KID48621.1"/>
    </source>
</evidence>
<dbReference type="SUPFAM" id="SSF51735">
    <property type="entry name" value="NAD(P)-binding Rossmann-fold domains"/>
    <property type="match status" value="1"/>
</dbReference>
<organism evidence="1 2">
    <name type="scientific">Fusobacterium necrophorum subsp. funduliforme B35</name>
    <dbReference type="NCBI Taxonomy" id="1226633"/>
    <lineage>
        <taxon>Bacteria</taxon>
        <taxon>Fusobacteriati</taxon>
        <taxon>Fusobacteriota</taxon>
        <taxon>Fusobacteriia</taxon>
        <taxon>Fusobacteriales</taxon>
        <taxon>Fusobacteriaceae</taxon>
        <taxon>Fusobacterium</taxon>
    </lineage>
</organism>
<dbReference type="EMBL" id="AUZI01000023">
    <property type="protein sequence ID" value="KID48621.1"/>
    <property type="molecule type" value="Genomic_DNA"/>
</dbReference>
<evidence type="ECO:0008006" key="3">
    <source>
        <dbReference type="Google" id="ProtNLM"/>
    </source>
</evidence>
<comment type="caution">
    <text evidence="1">The sequence shown here is derived from an EMBL/GenBank/DDBJ whole genome shotgun (WGS) entry which is preliminary data.</text>
</comment>
<reference evidence="1 2" key="1">
    <citation type="submission" date="2013-08" db="EMBL/GenBank/DDBJ databases">
        <title>An opportunistic ruminal bacterium that causes liver abscesses in cattle.</title>
        <authorList>
            <person name="Benahmed F.H."/>
            <person name="Rasmussen M."/>
            <person name="Harbottle H."/>
            <person name="Soppet D."/>
            <person name="Nagaraja T.G."/>
            <person name="Davidson M."/>
        </authorList>
    </citation>
    <scope>NUCLEOTIDE SEQUENCE [LARGE SCALE GENOMIC DNA]</scope>
    <source>
        <strain evidence="1 2">B35</strain>
    </source>
</reference>
<dbReference type="Proteomes" id="UP000031184">
    <property type="component" value="Unassembled WGS sequence"/>
</dbReference>
<sequence length="52" mass="6014">MTYQIQEKRAGDPSQVVASSQKASQLLGWKARYSLKEILESAFLWNQKNEKK</sequence>
<evidence type="ECO:0000313" key="2">
    <source>
        <dbReference type="Proteomes" id="UP000031184"/>
    </source>
</evidence>
<gene>
    <name evidence="1" type="ORF">C095_10115</name>
</gene>
<dbReference type="PATRIC" id="fig|1226633.4.peg.2050"/>
<dbReference type="InterPro" id="IPR036291">
    <property type="entry name" value="NAD(P)-bd_dom_sf"/>
</dbReference>
<protein>
    <recommendedName>
        <fullName evidence="3">UDP-glucose 4-epimerase</fullName>
    </recommendedName>
</protein>
<dbReference type="AlphaFoldDB" id="A0A0B4EH32"/>
<name>A0A0B4EH32_9FUSO</name>
<accession>A0A0B4EH32</accession>